<keyword evidence="5 11" id="KW-0812">Transmembrane</keyword>
<keyword evidence="6" id="KW-0408">Iron</keyword>
<evidence type="ECO:0000256" key="10">
    <source>
        <dbReference type="ARBA" id="ARBA00023237"/>
    </source>
</evidence>
<dbReference type="PANTHER" id="PTHR32552">
    <property type="entry name" value="FERRICHROME IRON RECEPTOR-RELATED"/>
    <property type="match status" value="1"/>
</dbReference>
<dbReference type="RefSeq" id="WP_008439229.1">
    <property type="nucleotide sequence ID" value="NZ_LVJS01000009.1"/>
</dbReference>
<evidence type="ECO:0000313" key="17">
    <source>
        <dbReference type="EMBL" id="KZC25163.1"/>
    </source>
</evidence>
<keyword evidence="2 11" id="KW-0813">Transport</keyword>
<evidence type="ECO:0000256" key="14">
    <source>
        <dbReference type="SAM" id="SignalP"/>
    </source>
</evidence>
<keyword evidence="10 11" id="KW-0998">Cell outer membrane</keyword>
<evidence type="ECO:0000256" key="12">
    <source>
        <dbReference type="RuleBase" id="RU003357"/>
    </source>
</evidence>
<evidence type="ECO:0000256" key="3">
    <source>
        <dbReference type="ARBA" id="ARBA00022452"/>
    </source>
</evidence>
<comment type="caution">
    <text evidence="17">The sequence shown here is derived from an EMBL/GenBank/DDBJ whole genome shotgun (WGS) entry which is preliminary data.</text>
</comment>
<gene>
    <name evidence="17" type="ORF">RHOFW104T7_05065</name>
</gene>
<dbReference type="SUPFAM" id="SSF56935">
    <property type="entry name" value="Porins"/>
    <property type="match status" value="1"/>
</dbReference>
<proteinExistence type="inferred from homology"/>
<evidence type="ECO:0000256" key="9">
    <source>
        <dbReference type="ARBA" id="ARBA00023136"/>
    </source>
</evidence>
<feature type="compositionally biased region" description="Polar residues" evidence="13">
    <location>
        <begin position="274"/>
        <end position="287"/>
    </location>
</feature>
<protein>
    <submittedName>
        <fullName evidence="17">TonB-dependent receptor</fullName>
    </submittedName>
</protein>
<dbReference type="eggNOG" id="COG4773">
    <property type="taxonomic scope" value="Bacteria"/>
</dbReference>
<reference evidence="17 18" key="1">
    <citation type="journal article" date="2016" name="MBio">
        <title>Lateral Gene Transfer in a Heavy Metal-Contaminated-Groundwater Microbial Community.</title>
        <authorList>
            <person name="Hemme C.L."/>
            <person name="Green S.J."/>
            <person name="Rishishwar L."/>
            <person name="Prakash O."/>
            <person name="Pettenato A."/>
            <person name="Chakraborty R."/>
            <person name="Deutschbauer A.M."/>
            <person name="Van Nostrand J.D."/>
            <person name="Wu L."/>
            <person name="He Z."/>
            <person name="Jordan I.K."/>
            <person name="Hazen T.C."/>
            <person name="Arkin A.P."/>
            <person name="Kostka J.E."/>
            <person name="Zhou J."/>
        </authorList>
    </citation>
    <scope>NUCLEOTIDE SEQUENCE [LARGE SCALE GENOMIC DNA]</scope>
    <source>
        <strain evidence="17 18">FW104-T7</strain>
    </source>
</reference>
<keyword evidence="17" id="KW-0675">Receptor</keyword>
<dbReference type="STRING" id="416169.RHOFW104T7_05065"/>
<feature type="signal peptide" evidence="14">
    <location>
        <begin position="1"/>
        <end position="24"/>
    </location>
</feature>
<keyword evidence="4" id="KW-0410">Iron transport</keyword>
<evidence type="ECO:0000256" key="11">
    <source>
        <dbReference type="PROSITE-ProRule" id="PRU01360"/>
    </source>
</evidence>
<keyword evidence="18" id="KW-1185">Reference proteome</keyword>
<evidence type="ECO:0000256" key="5">
    <source>
        <dbReference type="ARBA" id="ARBA00022692"/>
    </source>
</evidence>
<name>A0A154QLN0_9GAMM</name>
<dbReference type="GO" id="GO:0006826">
    <property type="term" value="P:iron ion transport"/>
    <property type="evidence" value="ECO:0007669"/>
    <property type="project" value="UniProtKB-KW"/>
</dbReference>
<evidence type="ECO:0000256" key="4">
    <source>
        <dbReference type="ARBA" id="ARBA00022496"/>
    </source>
</evidence>
<evidence type="ECO:0000313" key="18">
    <source>
        <dbReference type="Proteomes" id="UP000076131"/>
    </source>
</evidence>
<evidence type="ECO:0000256" key="8">
    <source>
        <dbReference type="ARBA" id="ARBA00023077"/>
    </source>
</evidence>
<evidence type="ECO:0000256" key="13">
    <source>
        <dbReference type="SAM" id="MobiDB-lite"/>
    </source>
</evidence>
<dbReference type="InterPro" id="IPR012910">
    <property type="entry name" value="Plug_dom"/>
</dbReference>
<feature type="domain" description="TonB-dependent receptor plug" evidence="16">
    <location>
        <begin position="66"/>
        <end position="173"/>
    </location>
</feature>
<dbReference type="Proteomes" id="UP000076131">
    <property type="component" value="Unassembled WGS sequence"/>
</dbReference>
<keyword evidence="3 11" id="KW-1134">Transmembrane beta strand</keyword>
<keyword evidence="14" id="KW-0732">Signal</keyword>
<dbReference type="CDD" id="cd01347">
    <property type="entry name" value="ligand_gated_channel"/>
    <property type="match status" value="1"/>
</dbReference>
<evidence type="ECO:0000259" key="16">
    <source>
        <dbReference type="Pfam" id="PF07715"/>
    </source>
</evidence>
<feature type="domain" description="TonB-dependent receptor-like beta-barrel" evidence="15">
    <location>
        <begin position="309"/>
        <end position="730"/>
    </location>
</feature>
<dbReference type="AlphaFoldDB" id="A0A154QLN0"/>
<feature type="chain" id="PRO_5007600074" evidence="14">
    <location>
        <begin position="25"/>
        <end position="767"/>
    </location>
</feature>
<feature type="region of interest" description="Disordered" evidence="13">
    <location>
        <begin position="264"/>
        <end position="287"/>
    </location>
</feature>
<accession>A0A154QLN0</accession>
<dbReference type="Gene3D" id="2.40.170.20">
    <property type="entry name" value="TonB-dependent receptor, beta-barrel domain"/>
    <property type="match status" value="1"/>
</dbReference>
<dbReference type="InterPro" id="IPR036942">
    <property type="entry name" value="Beta-barrel_TonB_sf"/>
</dbReference>
<dbReference type="Pfam" id="PF00593">
    <property type="entry name" value="TonB_dep_Rec_b-barrel"/>
    <property type="match status" value="1"/>
</dbReference>
<keyword evidence="7" id="KW-0406">Ion transport</keyword>
<evidence type="ECO:0000256" key="6">
    <source>
        <dbReference type="ARBA" id="ARBA00023004"/>
    </source>
</evidence>
<dbReference type="EMBL" id="LVJS01000009">
    <property type="protein sequence ID" value="KZC25163.1"/>
    <property type="molecule type" value="Genomic_DNA"/>
</dbReference>
<comment type="similarity">
    <text evidence="11 12">Belongs to the TonB-dependent receptor family.</text>
</comment>
<dbReference type="InterPro" id="IPR039426">
    <property type="entry name" value="TonB-dep_rcpt-like"/>
</dbReference>
<evidence type="ECO:0000259" key="15">
    <source>
        <dbReference type="Pfam" id="PF00593"/>
    </source>
</evidence>
<keyword evidence="9 11" id="KW-0472">Membrane</keyword>
<dbReference type="PANTHER" id="PTHR32552:SF81">
    <property type="entry name" value="TONB-DEPENDENT OUTER MEMBRANE RECEPTOR"/>
    <property type="match status" value="1"/>
</dbReference>
<sequence>MKRTHLSSAIGLVLGFAFGAPLHAQQVPVDDNMTQQAATSPGQARKSEATKLEAVKVTARRRDEWLQDVPVAISAFSQQQLSDLHADDISGIQHAVPNLYLDKGDGANAVVYIRGVGQNDSLAFADPGVGIYVDDVFIARSQAAFLELFDVDRIEVLRGPQGTLYGRNTIGGAIKFVSSPPPRTPKGYLEVGAGNYDQRVLKASFGGPLVKDTLNGKVAIAYSERDGYARNTVDGKSDGDQNTLSGRAALDWKPSDRLQVLFSMDGKRDRPHTSRSPVRETSITGATSSGQLVTYPKATDPYVVEVNANGLSDLTAYGASVTARYQASDAVMIESITAYRDMDFKLNLDTDGSPLPILDILLKEKENQFSQELRANYDAGGPLTGTAGVYYFHDDDTSFSGVDDGSATIFGFPVTMFGFPSSSLADTKQVTKSYAAFADASYNINDKLALSAGLRYTYEEKTSGREFENFFDPVVSVIRKTPPFLAGAGVVGTPIHGKADFDALTPKFSLSYKPNSEVLLYASAARGFKSGGFDGRGTTDFSFQPFKPEFVWTYEAGAKTGWMDGALVFNAAYFYSDYTDMQVTSFGADPVSGVFVSLFSNAAAATIQGLEFELAAQPNPNLSINATLGLLDANYDKFSTLVGGVVTDVSKRDLVNSPRLNASVGVTWTQPVADGLDVVLHGDANHRSSLATEITDSPVLRQRAYTLLNAFVGLRSAKDKWEVRAGVQNIGNEKVHVQGFNLAEFPGVQLAFYTAPRTYDLRVIYHY</sequence>
<dbReference type="InterPro" id="IPR000531">
    <property type="entry name" value="Beta-barrel_TonB"/>
</dbReference>
<organism evidence="17 18">
    <name type="scientific">Rhodanobacter thiooxydans</name>
    <dbReference type="NCBI Taxonomy" id="416169"/>
    <lineage>
        <taxon>Bacteria</taxon>
        <taxon>Pseudomonadati</taxon>
        <taxon>Pseudomonadota</taxon>
        <taxon>Gammaproteobacteria</taxon>
        <taxon>Lysobacterales</taxon>
        <taxon>Rhodanobacteraceae</taxon>
        <taxon>Rhodanobacter</taxon>
    </lineage>
</organism>
<dbReference type="GO" id="GO:0009279">
    <property type="term" value="C:cell outer membrane"/>
    <property type="evidence" value="ECO:0007669"/>
    <property type="project" value="UniProtKB-SubCell"/>
</dbReference>
<evidence type="ECO:0000256" key="1">
    <source>
        <dbReference type="ARBA" id="ARBA00004571"/>
    </source>
</evidence>
<evidence type="ECO:0000256" key="2">
    <source>
        <dbReference type="ARBA" id="ARBA00022448"/>
    </source>
</evidence>
<dbReference type="PROSITE" id="PS52016">
    <property type="entry name" value="TONB_DEPENDENT_REC_3"/>
    <property type="match status" value="1"/>
</dbReference>
<evidence type="ECO:0000256" key="7">
    <source>
        <dbReference type="ARBA" id="ARBA00023065"/>
    </source>
</evidence>
<keyword evidence="8 12" id="KW-0798">TonB box</keyword>
<comment type="subcellular location">
    <subcellularLocation>
        <location evidence="1 11">Cell outer membrane</location>
        <topology evidence="1 11">Multi-pass membrane protein</topology>
    </subcellularLocation>
</comment>
<dbReference type="Pfam" id="PF07715">
    <property type="entry name" value="Plug"/>
    <property type="match status" value="1"/>
</dbReference>